<protein>
    <submittedName>
        <fullName evidence="2">DUF1145 domain-containing protein</fullName>
    </submittedName>
</protein>
<dbReference type="Proteomes" id="UP000269265">
    <property type="component" value="Unassembled WGS sequence"/>
</dbReference>
<feature type="transmembrane region" description="Helical" evidence="1">
    <location>
        <begin position="34"/>
        <end position="55"/>
    </location>
</feature>
<accession>A0A426V9X3</accession>
<dbReference type="RefSeq" id="WP_125243898.1">
    <property type="nucleotide sequence ID" value="NZ_RSED01000010.1"/>
</dbReference>
<dbReference type="AlphaFoldDB" id="A0A426V9X3"/>
<evidence type="ECO:0000256" key="1">
    <source>
        <dbReference type="SAM" id="Phobius"/>
    </source>
</evidence>
<feature type="transmembrane region" description="Helical" evidence="1">
    <location>
        <begin position="62"/>
        <end position="79"/>
    </location>
</feature>
<evidence type="ECO:0000313" key="3">
    <source>
        <dbReference type="Proteomes" id="UP000269265"/>
    </source>
</evidence>
<reference evidence="2 3" key="1">
    <citation type="submission" date="2018-12" db="EMBL/GenBank/DDBJ databases">
        <title>The whole draft genome of Aquabacterium sp. SJQ9.</title>
        <authorList>
            <person name="Sun L."/>
            <person name="Gao X."/>
            <person name="Chen W."/>
            <person name="Huang K."/>
        </authorList>
    </citation>
    <scope>NUCLEOTIDE SEQUENCE [LARGE SCALE GENOMIC DNA]</scope>
    <source>
        <strain evidence="2 3">SJQ9</strain>
    </source>
</reference>
<gene>
    <name evidence="2" type="ORF">EIP75_13975</name>
</gene>
<dbReference type="EMBL" id="RSED01000010">
    <property type="protein sequence ID" value="RRS03693.1"/>
    <property type="molecule type" value="Genomic_DNA"/>
</dbReference>
<sequence>MFYAVNKLVLLALYLFVLASFVTALPVAPEVLYWARIAAAVLLVAHAAEVLVFFGKVKLYRGPVGVSVLLTLLFGFLHWKPLADAAARGR</sequence>
<comment type="caution">
    <text evidence="2">The sequence shown here is derived from an EMBL/GenBank/DDBJ whole genome shotgun (WGS) entry which is preliminary data.</text>
</comment>
<organism evidence="2 3">
    <name type="scientific">Aquabacterium soli</name>
    <dbReference type="NCBI Taxonomy" id="2493092"/>
    <lineage>
        <taxon>Bacteria</taxon>
        <taxon>Pseudomonadati</taxon>
        <taxon>Pseudomonadota</taxon>
        <taxon>Betaproteobacteria</taxon>
        <taxon>Burkholderiales</taxon>
        <taxon>Aquabacterium</taxon>
    </lineage>
</organism>
<keyword evidence="1" id="KW-0812">Transmembrane</keyword>
<dbReference type="OrthoDB" id="8927866at2"/>
<keyword evidence="1" id="KW-0472">Membrane</keyword>
<proteinExistence type="predicted"/>
<evidence type="ECO:0000313" key="2">
    <source>
        <dbReference type="EMBL" id="RRS03693.1"/>
    </source>
</evidence>
<name>A0A426V9X3_9BURK</name>
<keyword evidence="3" id="KW-1185">Reference proteome</keyword>
<keyword evidence="1" id="KW-1133">Transmembrane helix</keyword>